<reference evidence="3 4" key="1">
    <citation type="journal article" date="2024" name="bioRxiv">
        <title>A reference genome for Trichogramma kaykai: A tiny desert-dwelling parasitoid wasp with competing sex-ratio distorters.</title>
        <authorList>
            <person name="Culotta J."/>
            <person name="Lindsey A.R."/>
        </authorList>
    </citation>
    <scope>NUCLEOTIDE SEQUENCE [LARGE SCALE GENOMIC DNA]</scope>
    <source>
        <strain evidence="3 4">KSX58</strain>
    </source>
</reference>
<evidence type="ECO:0000313" key="4">
    <source>
        <dbReference type="Proteomes" id="UP001627154"/>
    </source>
</evidence>
<feature type="domain" description="ZSWIM1/3 RNaseH-like" evidence="2">
    <location>
        <begin position="242"/>
        <end position="361"/>
    </location>
</feature>
<evidence type="ECO:0000259" key="2">
    <source>
        <dbReference type="Pfam" id="PF21056"/>
    </source>
</evidence>
<dbReference type="PANTHER" id="PTHR31569:SF4">
    <property type="entry name" value="SWIM-TYPE DOMAIN-CONTAINING PROTEIN"/>
    <property type="match status" value="1"/>
</dbReference>
<accession>A0ABD2WD76</accession>
<sequence length="816" mass="91936">MVDSSDSSEFSAVSRKQYYEKYDETEDYIAGAKSDKVKNKQEVHEVPTVRKTRTHAWEKHQNYFDSDEAVLTYFESLKIHNELFISRDPQLKNKKLKPGTDRVLSNPDVSHHFWHFECKNGLKRKPLGKGKHKTHTKKLNCLAYLKFKLSDDGRNYKLDEINYHKSHHYLLQACVPVGKSKLSNENKQFIETHTSTGGKNCRILSELRKQGVNFGRREVANANYTIKKSISTDVSLIQEIFSEKDATYEIKTDENGALLGLFFCTPNMKRMSAGWPELLMIDSTFGMLDVAYPVVFAGIVDGNGATEIIGVAIIPHEDEETYSWSLESIFKHQPGFEKIRAFMSDKDFAMRKVFKEYPNAKSYICTIENSLDNFIQPASKETLVSVSSVMSKKKRQFNPSSDLVQRPGQKRLKLKQISSVPLGTNQNSLNNSIQLVSNEAHTSVSPALSNEIRKSNPSSDLGISQSPHKHTNGNSPNDLMQSASKKALISVSPVLSKKNRQLKTNISQSLLLTMTEKTEENQNVQSHHKSLTQDCSKSEFSSSAAIEKNHCSVMPNENIVFLQLKPASEESTLLFDDTPVSTPSRELANTSVCKSTLPIVNVEAIKEIDVPNENEQIFKNLLVPKLKSKKGRPKSKKGKVPGIVEQPNGSSAIIEKGVRSKGKKGKVTVKQLNSCSAVIDEKFADDNASSCYSKDTINKGIDHVKLSLNRREAESDMSPQTLPPLKTFGQSKLAIRANINLKWVVAPAFWQKFNLKSDKIRVGDIVKKFPCWCFDERVKIIQNKNYFEPAAFIKIETMIEKKNPMSNGYAMYVKKI</sequence>
<protein>
    <recommendedName>
        <fullName evidence="2">ZSWIM1/3 RNaseH-like domain-containing protein</fullName>
    </recommendedName>
</protein>
<dbReference type="InterPro" id="IPR052579">
    <property type="entry name" value="Zinc_finger_SWIM"/>
</dbReference>
<proteinExistence type="predicted"/>
<feature type="compositionally biased region" description="Polar residues" evidence="1">
    <location>
        <begin position="455"/>
        <end position="480"/>
    </location>
</feature>
<dbReference type="EMBL" id="JBJJXI010000113">
    <property type="protein sequence ID" value="KAL3391030.1"/>
    <property type="molecule type" value="Genomic_DNA"/>
</dbReference>
<organism evidence="3 4">
    <name type="scientific">Trichogramma kaykai</name>
    <dbReference type="NCBI Taxonomy" id="54128"/>
    <lineage>
        <taxon>Eukaryota</taxon>
        <taxon>Metazoa</taxon>
        <taxon>Ecdysozoa</taxon>
        <taxon>Arthropoda</taxon>
        <taxon>Hexapoda</taxon>
        <taxon>Insecta</taxon>
        <taxon>Pterygota</taxon>
        <taxon>Neoptera</taxon>
        <taxon>Endopterygota</taxon>
        <taxon>Hymenoptera</taxon>
        <taxon>Apocrita</taxon>
        <taxon>Proctotrupomorpha</taxon>
        <taxon>Chalcidoidea</taxon>
        <taxon>Trichogrammatidae</taxon>
        <taxon>Trichogramma</taxon>
    </lineage>
</organism>
<gene>
    <name evidence="3" type="ORF">TKK_014278</name>
</gene>
<keyword evidence="4" id="KW-1185">Reference proteome</keyword>
<feature type="region of interest" description="Disordered" evidence="1">
    <location>
        <begin position="628"/>
        <end position="647"/>
    </location>
</feature>
<dbReference type="Pfam" id="PF21056">
    <property type="entry name" value="ZSWIM1-3_RNaseH-like"/>
    <property type="match status" value="1"/>
</dbReference>
<comment type="caution">
    <text evidence="3">The sequence shown here is derived from an EMBL/GenBank/DDBJ whole genome shotgun (WGS) entry which is preliminary data.</text>
</comment>
<dbReference type="Proteomes" id="UP001627154">
    <property type="component" value="Unassembled WGS sequence"/>
</dbReference>
<name>A0ABD2WD76_9HYME</name>
<feature type="compositionally biased region" description="Basic residues" evidence="1">
    <location>
        <begin position="628"/>
        <end position="639"/>
    </location>
</feature>
<feature type="region of interest" description="Disordered" evidence="1">
    <location>
        <begin position="444"/>
        <end position="480"/>
    </location>
</feature>
<dbReference type="PANTHER" id="PTHR31569">
    <property type="entry name" value="SWIM-TYPE DOMAIN-CONTAINING PROTEIN"/>
    <property type="match status" value="1"/>
</dbReference>
<evidence type="ECO:0000256" key="1">
    <source>
        <dbReference type="SAM" id="MobiDB-lite"/>
    </source>
</evidence>
<dbReference type="InterPro" id="IPR048324">
    <property type="entry name" value="ZSWIM1-3_RNaseH-like"/>
</dbReference>
<evidence type="ECO:0000313" key="3">
    <source>
        <dbReference type="EMBL" id="KAL3391030.1"/>
    </source>
</evidence>
<dbReference type="AlphaFoldDB" id="A0ABD2WD76"/>